<accession>A0A368VJW5</accession>
<sequence length="123" mass="13783">MGLSGRAQAARGLTSTGILASQRVTLTLHLQSIMMVYMRTTLTIDEDVAQLIEDTVHRDRRPMKQVINDALRRALSPQPERQEPYHLTPHDSAVRPGFDPAGFNRLTDELDDEAILHIAQQPS</sequence>
<dbReference type="Proteomes" id="UP000253495">
    <property type="component" value="Unassembled WGS sequence"/>
</dbReference>
<dbReference type="EMBL" id="QPJC01000009">
    <property type="protein sequence ID" value="RCW41052.1"/>
    <property type="molecule type" value="Genomic_DNA"/>
</dbReference>
<feature type="compositionally biased region" description="Basic and acidic residues" evidence="1">
    <location>
        <begin position="80"/>
        <end position="93"/>
    </location>
</feature>
<evidence type="ECO:0000256" key="1">
    <source>
        <dbReference type="SAM" id="MobiDB-lite"/>
    </source>
</evidence>
<dbReference type="AlphaFoldDB" id="A0A368VJW5"/>
<name>A0A368VJW5_9ACTN</name>
<protein>
    <submittedName>
        <fullName evidence="2">Uncharacterized protein</fullName>
    </submittedName>
</protein>
<gene>
    <name evidence="2" type="ORF">DFQ14_109129</name>
</gene>
<reference evidence="2 3" key="1">
    <citation type="submission" date="2018-07" db="EMBL/GenBank/DDBJ databases">
        <title>Genomic Encyclopedia of Type Strains, Phase III (KMG-III): the genomes of soil and plant-associated and newly described type strains.</title>
        <authorList>
            <person name="Whitman W."/>
        </authorList>
    </citation>
    <scope>NUCLEOTIDE SEQUENCE [LARGE SCALE GENOMIC DNA]</scope>
    <source>
        <strain evidence="2 3">CECT 8575</strain>
    </source>
</reference>
<keyword evidence="3" id="KW-1185">Reference proteome</keyword>
<comment type="caution">
    <text evidence="2">The sequence shown here is derived from an EMBL/GenBank/DDBJ whole genome shotgun (WGS) entry which is preliminary data.</text>
</comment>
<organism evidence="2 3">
    <name type="scientific">Halopolyspora algeriensis</name>
    <dbReference type="NCBI Taxonomy" id="1500506"/>
    <lineage>
        <taxon>Bacteria</taxon>
        <taxon>Bacillati</taxon>
        <taxon>Actinomycetota</taxon>
        <taxon>Actinomycetes</taxon>
        <taxon>Actinomycetes incertae sedis</taxon>
        <taxon>Halopolyspora</taxon>
    </lineage>
</organism>
<evidence type="ECO:0000313" key="3">
    <source>
        <dbReference type="Proteomes" id="UP000253495"/>
    </source>
</evidence>
<proteinExistence type="predicted"/>
<evidence type="ECO:0000313" key="2">
    <source>
        <dbReference type="EMBL" id="RCW41052.1"/>
    </source>
</evidence>
<feature type="region of interest" description="Disordered" evidence="1">
    <location>
        <begin position="74"/>
        <end position="103"/>
    </location>
</feature>